<keyword evidence="6 12" id="KW-0028">Amino-acid biosynthesis</keyword>
<keyword evidence="5 12" id="KW-0004">4Fe-4S</keyword>
<dbReference type="InterPro" id="IPR001030">
    <property type="entry name" value="Acoase/IPM_deHydtase_lsu_aba"/>
</dbReference>
<feature type="binding site" evidence="12">
    <location>
        <position position="348"/>
    </location>
    <ligand>
        <name>[4Fe-4S] cluster</name>
        <dbReference type="ChEBI" id="CHEBI:49883"/>
    </ligand>
</feature>
<dbReference type="UniPathway" id="UPA00048">
    <property type="reaction ID" value="UER00071"/>
</dbReference>
<evidence type="ECO:0000313" key="14">
    <source>
        <dbReference type="EMBL" id="GGI14279.1"/>
    </source>
</evidence>
<keyword evidence="7 12" id="KW-0479">Metal-binding</keyword>
<dbReference type="GO" id="GO:0051539">
    <property type="term" value="F:4 iron, 4 sulfur cluster binding"/>
    <property type="evidence" value="ECO:0007669"/>
    <property type="project" value="UniProtKB-KW"/>
</dbReference>
<dbReference type="PANTHER" id="PTHR43822">
    <property type="entry name" value="HOMOACONITASE, MITOCHONDRIAL-RELATED"/>
    <property type="match status" value="1"/>
</dbReference>
<protein>
    <recommendedName>
        <fullName evidence="12">3-isopropylmalate dehydratase large subunit</fullName>
        <ecNumber evidence="12">4.2.1.33</ecNumber>
    </recommendedName>
    <alternativeName>
        <fullName evidence="12">Alpha-IPM isomerase</fullName>
        <shortName evidence="12">IPMI</shortName>
    </alternativeName>
    <alternativeName>
        <fullName evidence="12">Isopropylmalate isomerase</fullName>
    </alternativeName>
</protein>
<dbReference type="PRINTS" id="PR00415">
    <property type="entry name" value="ACONITASE"/>
</dbReference>
<evidence type="ECO:0000256" key="12">
    <source>
        <dbReference type="HAMAP-Rule" id="MF_01026"/>
    </source>
</evidence>
<dbReference type="AlphaFoldDB" id="A0A8J3AIA0"/>
<comment type="catalytic activity">
    <reaction evidence="1 12">
        <text>(2R,3S)-3-isopropylmalate = (2S)-2-isopropylmalate</text>
        <dbReference type="Rhea" id="RHEA:32287"/>
        <dbReference type="ChEBI" id="CHEBI:1178"/>
        <dbReference type="ChEBI" id="CHEBI:35121"/>
        <dbReference type="EC" id="4.2.1.33"/>
    </reaction>
</comment>
<dbReference type="FunFam" id="3.30.499.10:FF:000007">
    <property type="entry name" value="3-isopropylmalate dehydratase large subunit"/>
    <property type="match status" value="1"/>
</dbReference>
<dbReference type="HAMAP" id="MF_01026">
    <property type="entry name" value="LeuC_type1"/>
    <property type="match status" value="1"/>
</dbReference>
<comment type="pathway">
    <text evidence="3 12">Amino-acid biosynthesis; L-leucine biosynthesis; L-leucine from 3-methyl-2-oxobutanoate: step 2/4.</text>
</comment>
<dbReference type="RefSeq" id="WP_188355175.1">
    <property type="nucleotide sequence ID" value="NZ_BMDH01000002.1"/>
</dbReference>
<evidence type="ECO:0000256" key="4">
    <source>
        <dbReference type="ARBA" id="ARBA00022430"/>
    </source>
</evidence>
<reference evidence="14" key="1">
    <citation type="journal article" date="2014" name="Int. J. Syst. Evol. Microbiol.">
        <title>Complete genome sequence of Corynebacterium casei LMG S-19264T (=DSM 44701T), isolated from a smear-ripened cheese.</title>
        <authorList>
            <consortium name="US DOE Joint Genome Institute (JGI-PGF)"/>
            <person name="Walter F."/>
            <person name="Albersmeier A."/>
            <person name="Kalinowski J."/>
            <person name="Ruckert C."/>
        </authorList>
    </citation>
    <scope>NUCLEOTIDE SEQUENCE</scope>
    <source>
        <strain evidence="14">CCM 8606</strain>
    </source>
</reference>
<evidence type="ECO:0000256" key="9">
    <source>
        <dbReference type="ARBA" id="ARBA00023014"/>
    </source>
</evidence>
<dbReference type="InterPro" id="IPR033941">
    <property type="entry name" value="IPMI_cat"/>
</dbReference>
<evidence type="ECO:0000256" key="5">
    <source>
        <dbReference type="ARBA" id="ARBA00022485"/>
    </source>
</evidence>
<dbReference type="InterPro" id="IPR018136">
    <property type="entry name" value="Aconitase_4Fe-4S_BS"/>
</dbReference>
<dbReference type="CDD" id="cd01583">
    <property type="entry name" value="IPMI"/>
    <property type="match status" value="1"/>
</dbReference>
<dbReference type="PANTHER" id="PTHR43822:SF9">
    <property type="entry name" value="3-ISOPROPYLMALATE DEHYDRATASE"/>
    <property type="match status" value="1"/>
</dbReference>
<dbReference type="PROSITE" id="PS01244">
    <property type="entry name" value="ACONITASE_2"/>
    <property type="match status" value="1"/>
</dbReference>
<feature type="binding site" evidence="12">
    <location>
        <position position="409"/>
    </location>
    <ligand>
        <name>[4Fe-4S] cluster</name>
        <dbReference type="ChEBI" id="CHEBI:49883"/>
    </ligand>
</feature>
<keyword evidence="9 12" id="KW-0411">Iron-sulfur</keyword>
<dbReference type="NCBIfam" id="NF009116">
    <property type="entry name" value="PRK12466.1"/>
    <property type="match status" value="1"/>
</dbReference>
<dbReference type="PROSITE" id="PS00450">
    <property type="entry name" value="ACONITASE_1"/>
    <property type="match status" value="1"/>
</dbReference>
<organism evidence="14 15">
    <name type="scientific">Galliscardovia ingluviei</name>
    <dbReference type="NCBI Taxonomy" id="1769422"/>
    <lineage>
        <taxon>Bacteria</taxon>
        <taxon>Bacillati</taxon>
        <taxon>Actinomycetota</taxon>
        <taxon>Actinomycetes</taxon>
        <taxon>Bifidobacteriales</taxon>
        <taxon>Bifidobacteriaceae</taxon>
        <taxon>Galliscardovia</taxon>
    </lineage>
</organism>
<dbReference type="GO" id="GO:0046872">
    <property type="term" value="F:metal ion binding"/>
    <property type="evidence" value="ECO:0007669"/>
    <property type="project" value="UniProtKB-KW"/>
</dbReference>
<comment type="function">
    <text evidence="2 12">Catalyzes the isomerization between 2-isopropylmalate and 3-isopropylmalate, via the formation of 2-isopropylmaleate.</text>
</comment>
<evidence type="ECO:0000256" key="10">
    <source>
        <dbReference type="ARBA" id="ARBA00023239"/>
    </source>
</evidence>
<dbReference type="NCBIfam" id="TIGR00170">
    <property type="entry name" value="leuC"/>
    <property type="match status" value="1"/>
</dbReference>
<evidence type="ECO:0000256" key="3">
    <source>
        <dbReference type="ARBA" id="ARBA00004729"/>
    </source>
</evidence>
<dbReference type="Pfam" id="PF00330">
    <property type="entry name" value="Aconitase"/>
    <property type="match status" value="1"/>
</dbReference>
<name>A0A8J3AIA0_9BIFI</name>
<keyword evidence="15" id="KW-1185">Reference proteome</keyword>
<dbReference type="SUPFAM" id="SSF53732">
    <property type="entry name" value="Aconitase iron-sulfur domain"/>
    <property type="match status" value="1"/>
</dbReference>
<evidence type="ECO:0000256" key="2">
    <source>
        <dbReference type="ARBA" id="ARBA00002695"/>
    </source>
</evidence>
<dbReference type="EMBL" id="BMDH01000002">
    <property type="protein sequence ID" value="GGI14279.1"/>
    <property type="molecule type" value="Genomic_DNA"/>
</dbReference>
<dbReference type="Proteomes" id="UP000619536">
    <property type="component" value="Unassembled WGS sequence"/>
</dbReference>
<evidence type="ECO:0000256" key="11">
    <source>
        <dbReference type="ARBA" id="ARBA00023304"/>
    </source>
</evidence>
<evidence type="ECO:0000259" key="13">
    <source>
        <dbReference type="Pfam" id="PF00330"/>
    </source>
</evidence>
<comment type="subunit">
    <text evidence="12">Heterodimer of LeuC and LeuD.</text>
</comment>
<dbReference type="InterPro" id="IPR050067">
    <property type="entry name" value="IPM_dehydratase_rel_enz"/>
</dbReference>
<dbReference type="UniPathway" id="UPA00946"/>
<accession>A0A8J3AIA0</accession>
<proteinExistence type="inferred from homology"/>
<comment type="cofactor">
    <cofactor evidence="12">
        <name>[4Fe-4S] cluster</name>
        <dbReference type="ChEBI" id="CHEBI:49883"/>
    </cofactor>
    <text evidence="12">Binds 1 [4Fe-4S] cluster per subunit.</text>
</comment>
<dbReference type="GO" id="GO:0009098">
    <property type="term" value="P:L-leucine biosynthetic process"/>
    <property type="evidence" value="ECO:0007669"/>
    <property type="project" value="UniProtKB-UniRule"/>
</dbReference>
<dbReference type="InterPro" id="IPR004430">
    <property type="entry name" value="3-IsopropMal_deHydase_lsu"/>
</dbReference>
<evidence type="ECO:0000256" key="7">
    <source>
        <dbReference type="ARBA" id="ARBA00022723"/>
    </source>
</evidence>
<evidence type="ECO:0000313" key="15">
    <source>
        <dbReference type="Proteomes" id="UP000619536"/>
    </source>
</evidence>
<evidence type="ECO:0000256" key="1">
    <source>
        <dbReference type="ARBA" id="ARBA00000491"/>
    </source>
</evidence>
<dbReference type="InterPro" id="IPR036008">
    <property type="entry name" value="Aconitase_4Fe-4S_dom"/>
</dbReference>
<dbReference type="EC" id="4.2.1.33" evidence="12"/>
<dbReference type="NCBIfam" id="NF004016">
    <property type="entry name" value="PRK05478.1"/>
    <property type="match status" value="1"/>
</dbReference>
<keyword evidence="4 12" id="KW-0432">Leucine biosynthesis</keyword>
<dbReference type="Gene3D" id="3.30.499.10">
    <property type="entry name" value="Aconitase, domain 3"/>
    <property type="match status" value="2"/>
</dbReference>
<reference evidence="14" key="2">
    <citation type="submission" date="2020-09" db="EMBL/GenBank/DDBJ databases">
        <authorList>
            <person name="Sun Q."/>
            <person name="Sedlacek I."/>
        </authorList>
    </citation>
    <scope>NUCLEOTIDE SEQUENCE</scope>
    <source>
        <strain evidence="14">CCM 8606</strain>
    </source>
</reference>
<keyword evidence="11 12" id="KW-0100">Branched-chain amino acid biosynthesis</keyword>
<comment type="similarity">
    <text evidence="12">Belongs to the aconitase/IPM isomerase family. LeuC type 1 subfamily.</text>
</comment>
<keyword evidence="10 12" id="KW-0456">Lyase</keyword>
<feature type="binding site" evidence="12">
    <location>
        <position position="412"/>
    </location>
    <ligand>
        <name>[4Fe-4S] cluster</name>
        <dbReference type="ChEBI" id="CHEBI:49883"/>
    </ligand>
</feature>
<evidence type="ECO:0000256" key="8">
    <source>
        <dbReference type="ARBA" id="ARBA00023004"/>
    </source>
</evidence>
<keyword evidence="8 12" id="KW-0408">Iron</keyword>
<dbReference type="InterPro" id="IPR015931">
    <property type="entry name" value="Acnase/IPM_dHydase_lsu_aba_1/3"/>
</dbReference>
<dbReference type="GO" id="GO:0003861">
    <property type="term" value="F:3-isopropylmalate dehydratase activity"/>
    <property type="evidence" value="ECO:0007669"/>
    <property type="project" value="UniProtKB-UniRule"/>
</dbReference>
<evidence type="ECO:0000256" key="6">
    <source>
        <dbReference type="ARBA" id="ARBA00022605"/>
    </source>
</evidence>
<feature type="domain" description="Aconitase/3-isopropylmalate dehydratase large subunit alpha/beta/alpha" evidence="13">
    <location>
        <begin position="7"/>
        <end position="459"/>
    </location>
</feature>
<comment type="caution">
    <text evidence="14">The sequence shown here is derived from an EMBL/GenBank/DDBJ whole genome shotgun (WGS) entry which is preliminary data.</text>
</comment>
<sequence>MGTTLAEKVWADHLVRQGQNGEPDLIYIDLQLMHEVTSPQAFEGLRLAGRQLRHTELTIATEDHNTPTINIDRPNPDETSATQLSTLERNCKEFGVRLHPLGDADQGIVHAFAPILGLTQPGMTIVCGDSHTSTHGAFGALAFGIGTSEVEHVMATQTLSLKPFKTMAINIEGELAPGTTAKDIILAIIAKIGTGGGQGYVLEYRGEAIRKLSMDARMTICNMSIEAGARAGMIAPDETTFEYIKGRPHAPTGELWDQAVAYWKTLRTDDDAVFDAEVTLHADELQPYVTWGTNPGQGLPITASVPEPESFSDATARTAAQNALTYMGLEPGTKIKDIAVDTVFIGSCTNGRIEDLRAAAEIMRGHHKADSIHRVLVVPASSRVRLQAEAEGLDQVFKDFGAEWRNAGCSMCLGMNPDKLVPGERCISTSNRNFEGRQGKGGRTHLASPLVAAATAIRGTISSPADL</sequence>
<gene>
    <name evidence="12 14" type="primary">leuC</name>
    <name evidence="14" type="ORF">GCM10007377_10140</name>
</gene>